<accession>A0A2C6KPA9</accession>
<dbReference type="AlphaFoldDB" id="A0A2C6KPA9"/>
<sequence>PPARPPNFPFDLPSTKDEEKKMRQYKKRKNGQRMKRKKSSRREDQPANRLETRPSSSSLVVY</sequence>
<gene>
    <name evidence="2" type="ORF">CSUI_007862</name>
</gene>
<dbReference type="EMBL" id="MIGC01004223">
    <property type="protein sequence ID" value="PHJ18312.1"/>
    <property type="molecule type" value="Genomic_DNA"/>
</dbReference>
<evidence type="ECO:0000313" key="2">
    <source>
        <dbReference type="EMBL" id="PHJ18312.1"/>
    </source>
</evidence>
<protein>
    <submittedName>
        <fullName evidence="2">Uncharacterized protein</fullName>
    </submittedName>
</protein>
<feature type="compositionally biased region" description="Polar residues" evidence="1">
    <location>
        <begin position="53"/>
        <end position="62"/>
    </location>
</feature>
<dbReference type="Proteomes" id="UP000221165">
    <property type="component" value="Unassembled WGS sequence"/>
</dbReference>
<evidence type="ECO:0000256" key="1">
    <source>
        <dbReference type="SAM" id="MobiDB-lite"/>
    </source>
</evidence>
<dbReference type="VEuPathDB" id="ToxoDB:CSUI_007862"/>
<proteinExistence type="predicted"/>
<feature type="compositionally biased region" description="Basic residues" evidence="1">
    <location>
        <begin position="23"/>
        <end position="40"/>
    </location>
</feature>
<feature type="compositionally biased region" description="Basic and acidic residues" evidence="1">
    <location>
        <begin position="41"/>
        <end position="52"/>
    </location>
</feature>
<organism evidence="2 3">
    <name type="scientific">Cystoisospora suis</name>
    <dbReference type="NCBI Taxonomy" id="483139"/>
    <lineage>
        <taxon>Eukaryota</taxon>
        <taxon>Sar</taxon>
        <taxon>Alveolata</taxon>
        <taxon>Apicomplexa</taxon>
        <taxon>Conoidasida</taxon>
        <taxon>Coccidia</taxon>
        <taxon>Eucoccidiorida</taxon>
        <taxon>Eimeriorina</taxon>
        <taxon>Sarcocystidae</taxon>
        <taxon>Cystoisospora</taxon>
    </lineage>
</organism>
<reference evidence="2 3" key="1">
    <citation type="journal article" date="2017" name="Int. J. Parasitol.">
        <title>The genome of the protozoan parasite Cystoisospora suis and a reverse vaccinology approach to identify vaccine candidates.</title>
        <authorList>
            <person name="Palmieri N."/>
            <person name="Shrestha A."/>
            <person name="Ruttkowski B."/>
            <person name="Beck T."/>
            <person name="Vogl C."/>
            <person name="Tomley F."/>
            <person name="Blake D.P."/>
            <person name="Joachim A."/>
        </authorList>
    </citation>
    <scope>NUCLEOTIDE SEQUENCE [LARGE SCALE GENOMIC DNA]</scope>
    <source>
        <strain evidence="2 3">Wien I</strain>
    </source>
</reference>
<name>A0A2C6KPA9_9APIC</name>
<feature type="non-terminal residue" evidence="2">
    <location>
        <position position="1"/>
    </location>
</feature>
<dbReference type="RefSeq" id="XP_067920020.1">
    <property type="nucleotide sequence ID" value="XM_068068005.1"/>
</dbReference>
<feature type="region of interest" description="Disordered" evidence="1">
    <location>
        <begin position="1"/>
        <end position="62"/>
    </location>
</feature>
<keyword evidence="3" id="KW-1185">Reference proteome</keyword>
<comment type="caution">
    <text evidence="2">The sequence shown here is derived from an EMBL/GenBank/DDBJ whole genome shotgun (WGS) entry which is preliminary data.</text>
</comment>
<evidence type="ECO:0000313" key="3">
    <source>
        <dbReference type="Proteomes" id="UP000221165"/>
    </source>
</evidence>
<dbReference type="GeneID" id="94431216"/>